<organism evidence="6 7">
    <name type="scientific">Nocardiopsis kunsanensis</name>
    <dbReference type="NCBI Taxonomy" id="141693"/>
    <lineage>
        <taxon>Bacteria</taxon>
        <taxon>Bacillati</taxon>
        <taxon>Actinomycetota</taxon>
        <taxon>Actinomycetes</taxon>
        <taxon>Streptosporangiales</taxon>
        <taxon>Nocardiopsidaceae</taxon>
        <taxon>Nocardiopsis</taxon>
    </lineage>
</organism>
<dbReference type="AlphaFoldDB" id="A0A918X934"/>
<dbReference type="GO" id="GO:0006281">
    <property type="term" value="P:DNA repair"/>
    <property type="evidence" value="ECO:0007669"/>
    <property type="project" value="UniProtKB-KW"/>
</dbReference>
<protein>
    <recommendedName>
        <fullName evidence="5">PD-(D/E)XK endonuclease-like domain-containing protein</fullName>
    </recommendedName>
</protein>
<evidence type="ECO:0000313" key="7">
    <source>
        <dbReference type="Proteomes" id="UP000654947"/>
    </source>
</evidence>
<name>A0A918X934_9ACTN</name>
<keyword evidence="7" id="KW-1185">Reference proteome</keyword>
<keyword evidence="2" id="KW-0378">Hydrolase</keyword>
<dbReference type="Proteomes" id="UP000654947">
    <property type="component" value="Unassembled WGS sequence"/>
</dbReference>
<dbReference type="Pfam" id="PF12705">
    <property type="entry name" value="PDDEXK_1"/>
    <property type="match status" value="1"/>
</dbReference>
<sequence>MSGNTRTPHTPCVRIPAEAVTARPGSCPTHVRASADHKVEHPGRHKPDPLCTDPLTALNAALDLVELDGRTAEEACARLPRPGERPHNHRGAPLAPLHEGLLTWVRHAVRTWLGALEGPQGQARVPCAQPWLLRFPPRYRSPGARTYEILAHGRSYTLLEGTDQVRELRVPVVGTPDDGAPGPADAIAAHVLATGSPVDRTAVDTGPWRHRAGHPLPTRGDVPAPDRVRVLQVSCTDGTEQVRFDGTPAEAGQLYTERGRPALRALSSPAGARVPGPDCAPCKLHRGCDGPAQVPGLLGFRDRTRPRRTWSVQAGLRHRTCPASAHLHDLGLPGAGPSPETVVRARLARAHRRSPSRACTPEPRPRTTEPQVADLLSAHAGTCALHTVTAGAPVHAGLRLPLQDPLADVLVLARVDLLHRKEGSWIQRQTAVTDTRAGAEGPDLLDLHPELALSVLLFASGTITPGAHSRVELERLTPQGARVDVFDPFSPGLRDRAAAVVSELASPWHQDTAHAPAPGPACGSCPQRRWCPEAPDP</sequence>
<keyword evidence="1" id="KW-0227">DNA damage</keyword>
<dbReference type="InterPro" id="IPR038726">
    <property type="entry name" value="PDDEXK_AddAB-type"/>
</dbReference>
<proteinExistence type="predicted"/>
<dbReference type="GO" id="GO:0004386">
    <property type="term" value="F:helicase activity"/>
    <property type="evidence" value="ECO:0007669"/>
    <property type="project" value="UniProtKB-KW"/>
</dbReference>
<evidence type="ECO:0000259" key="5">
    <source>
        <dbReference type="Pfam" id="PF12705"/>
    </source>
</evidence>
<evidence type="ECO:0000313" key="6">
    <source>
        <dbReference type="EMBL" id="GHD17224.1"/>
    </source>
</evidence>
<comment type="caution">
    <text evidence="6">The sequence shown here is derived from an EMBL/GenBank/DDBJ whole genome shotgun (WGS) entry which is preliminary data.</text>
</comment>
<feature type="region of interest" description="Disordered" evidence="4">
    <location>
        <begin position="349"/>
        <end position="368"/>
    </location>
</feature>
<reference evidence="6 7" key="1">
    <citation type="journal article" date="2014" name="Int. J. Syst. Evol. Microbiol.">
        <title>Complete genome sequence of Corynebacterium casei LMG S-19264T (=DSM 44701T), isolated from a smear-ripened cheese.</title>
        <authorList>
            <consortium name="US DOE Joint Genome Institute (JGI-PGF)"/>
            <person name="Walter F."/>
            <person name="Albersmeier A."/>
            <person name="Kalinowski J."/>
            <person name="Ruckert C."/>
        </authorList>
    </citation>
    <scope>NUCLEOTIDE SEQUENCE [LARGE SCALE GENOMIC DNA]</scope>
    <source>
        <strain evidence="6 7">KCTC 19473</strain>
    </source>
</reference>
<keyword evidence="2" id="KW-0547">Nucleotide-binding</keyword>
<dbReference type="EMBL" id="BMXL01000002">
    <property type="protein sequence ID" value="GHD17224.1"/>
    <property type="molecule type" value="Genomic_DNA"/>
</dbReference>
<keyword evidence="3" id="KW-0234">DNA repair</keyword>
<evidence type="ECO:0000256" key="1">
    <source>
        <dbReference type="ARBA" id="ARBA00022763"/>
    </source>
</evidence>
<feature type="domain" description="PD-(D/E)XK endonuclease-like" evidence="5">
    <location>
        <begin position="394"/>
        <end position="532"/>
    </location>
</feature>
<accession>A0A918X934</accession>
<keyword evidence="2" id="KW-0067">ATP-binding</keyword>
<keyword evidence="2" id="KW-0347">Helicase</keyword>
<dbReference type="RefSeq" id="WP_193517329.1">
    <property type="nucleotide sequence ID" value="NZ_BMXL01000002.1"/>
</dbReference>
<evidence type="ECO:0000256" key="4">
    <source>
        <dbReference type="SAM" id="MobiDB-lite"/>
    </source>
</evidence>
<evidence type="ECO:0000256" key="2">
    <source>
        <dbReference type="ARBA" id="ARBA00022806"/>
    </source>
</evidence>
<feature type="region of interest" description="Disordered" evidence="4">
    <location>
        <begin position="198"/>
        <end position="224"/>
    </location>
</feature>
<gene>
    <name evidence="6" type="ORF">GCM10007147_06150</name>
</gene>
<evidence type="ECO:0000256" key="3">
    <source>
        <dbReference type="ARBA" id="ARBA00023204"/>
    </source>
</evidence>